<gene>
    <name evidence="1" type="ORF">SteCoe_14625</name>
</gene>
<dbReference type="AlphaFoldDB" id="A0A1R2C5M9"/>
<keyword evidence="2" id="KW-1185">Reference proteome</keyword>
<accession>A0A1R2C5M9</accession>
<dbReference type="OrthoDB" id="191037at2759"/>
<dbReference type="SMART" id="SM00612">
    <property type="entry name" value="Kelch"/>
    <property type="match status" value="1"/>
</dbReference>
<dbReference type="Gene3D" id="2.120.10.80">
    <property type="entry name" value="Kelch-type beta propeller"/>
    <property type="match status" value="1"/>
</dbReference>
<dbReference type="Proteomes" id="UP000187209">
    <property type="component" value="Unassembled WGS sequence"/>
</dbReference>
<dbReference type="Pfam" id="PF01344">
    <property type="entry name" value="Kelch_1"/>
    <property type="match status" value="1"/>
</dbReference>
<sequence length="433" mass="49814">MISFSCSFEGCKINPTSFCSCVPGYKFLCNSHIERHFEDHSVEHSIRPMYRKIDPLTRNQEIKKYNDLIFYIKKSDESSVKLVSSCVQSISKIQQSYSKYFKENSESVRKVLENLQRTDKELIVPGIETEMFNEKALMKHFDEILNNVTLACEKALKKFEAVMRVFKGFKEYYKTPNYDPDEDLHFFKPGTKTLIKFDLKTLETSEHPVDIETNQGSLAGICQTDEKTLFVHGSYSPYLDTTYLIDLKTYKATLCPKGRNRAAASATFCEGFVYVFGGITSAGILDYADKFDVERKNWINLPNMPCPLTSTNVLNLKKYFVISNNTPCIYKYNILENTYEVLFTGMPASCNSTIIKDAGILYLLSNSSIYESSDKSPHVWKQINKMMDCNIMETTSKAIYKDRSAYFYTNYGSKIVYKFDFDKLDLEVFAVVC</sequence>
<name>A0A1R2C5M9_9CILI</name>
<organism evidence="1 2">
    <name type="scientific">Stentor coeruleus</name>
    <dbReference type="NCBI Taxonomy" id="5963"/>
    <lineage>
        <taxon>Eukaryota</taxon>
        <taxon>Sar</taxon>
        <taxon>Alveolata</taxon>
        <taxon>Ciliophora</taxon>
        <taxon>Postciliodesmatophora</taxon>
        <taxon>Heterotrichea</taxon>
        <taxon>Heterotrichida</taxon>
        <taxon>Stentoridae</taxon>
        <taxon>Stentor</taxon>
    </lineage>
</organism>
<protein>
    <submittedName>
        <fullName evidence="1">Uncharacterized protein</fullName>
    </submittedName>
</protein>
<dbReference type="SUPFAM" id="SSF117281">
    <property type="entry name" value="Kelch motif"/>
    <property type="match status" value="1"/>
</dbReference>
<dbReference type="InterPro" id="IPR006652">
    <property type="entry name" value="Kelch_1"/>
</dbReference>
<dbReference type="EMBL" id="MPUH01000274">
    <property type="protein sequence ID" value="OMJ84281.1"/>
    <property type="molecule type" value="Genomic_DNA"/>
</dbReference>
<dbReference type="InterPro" id="IPR015915">
    <property type="entry name" value="Kelch-typ_b-propeller"/>
</dbReference>
<reference evidence="1 2" key="1">
    <citation type="submission" date="2016-11" db="EMBL/GenBank/DDBJ databases">
        <title>The macronuclear genome of Stentor coeruleus: a giant cell with tiny introns.</title>
        <authorList>
            <person name="Slabodnick M."/>
            <person name="Ruby J.G."/>
            <person name="Reiff S.B."/>
            <person name="Swart E.C."/>
            <person name="Gosai S."/>
            <person name="Prabakaran S."/>
            <person name="Witkowska E."/>
            <person name="Larue G.E."/>
            <person name="Fisher S."/>
            <person name="Freeman R.M."/>
            <person name="Gunawardena J."/>
            <person name="Chu W."/>
            <person name="Stover N.A."/>
            <person name="Gregory B.D."/>
            <person name="Nowacki M."/>
            <person name="Derisi J."/>
            <person name="Roy S.W."/>
            <person name="Marshall W.F."/>
            <person name="Sood P."/>
        </authorList>
    </citation>
    <scope>NUCLEOTIDE SEQUENCE [LARGE SCALE GENOMIC DNA]</scope>
    <source>
        <strain evidence="1">WM001</strain>
    </source>
</reference>
<comment type="caution">
    <text evidence="1">The sequence shown here is derived from an EMBL/GenBank/DDBJ whole genome shotgun (WGS) entry which is preliminary data.</text>
</comment>
<evidence type="ECO:0000313" key="1">
    <source>
        <dbReference type="EMBL" id="OMJ84281.1"/>
    </source>
</evidence>
<proteinExistence type="predicted"/>
<evidence type="ECO:0000313" key="2">
    <source>
        <dbReference type="Proteomes" id="UP000187209"/>
    </source>
</evidence>